<reference evidence="1 2" key="1">
    <citation type="submission" date="2016-10" db="EMBL/GenBank/DDBJ databases">
        <authorList>
            <person name="Varghese N."/>
            <person name="Submissions S."/>
        </authorList>
    </citation>
    <scope>NUCLEOTIDE SEQUENCE [LARGE SCALE GENOMIC DNA]</scope>
    <source>
        <strain evidence="1 2">DSM 18839</strain>
    </source>
</reference>
<dbReference type="EMBL" id="FNBW01000022">
    <property type="protein sequence ID" value="SDG55340.1"/>
    <property type="molecule type" value="Genomic_DNA"/>
</dbReference>
<dbReference type="AlphaFoldDB" id="A0A8G2F5Q3"/>
<proteinExistence type="predicted"/>
<organism evidence="1 2">
    <name type="scientific">Thalassobaculum litoreum DSM 18839</name>
    <dbReference type="NCBI Taxonomy" id="1123362"/>
    <lineage>
        <taxon>Bacteria</taxon>
        <taxon>Pseudomonadati</taxon>
        <taxon>Pseudomonadota</taxon>
        <taxon>Alphaproteobacteria</taxon>
        <taxon>Rhodospirillales</taxon>
        <taxon>Thalassobaculaceae</taxon>
        <taxon>Thalassobaculum</taxon>
    </lineage>
</organism>
<comment type="caution">
    <text evidence="1">The sequence shown here is derived from an EMBL/GenBank/DDBJ whole genome shotgun (WGS) entry which is preliminary data.</text>
</comment>
<dbReference type="Proteomes" id="UP000198615">
    <property type="component" value="Unassembled WGS sequence"/>
</dbReference>
<sequence length="101" mass="11563">MGFARLFKGLQRPVQVDNIDAKVQRVIQRMPRRRGPQSKLWSDGELRRTAIEFALSDRSQTYDFMVAVFAERFGPDRAPSKAALCRFVRHIDALRVSGALD</sequence>
<accession>A0A8G2F5Q3</accession>
<evidence type="ECO:0000313" key="2">
    <source>
        <dbReference type="Proteomes" id="UP000198615"/>
    </source>
</evidence>
<protein>
    <submittedName>
        <fullName evidence="1">Uncharacterized protein</fullName>
    </submittedName>
</protein>
<keyword evidence="2" id="KW-1185">Reference proteome</keyword>
<name>A0A8G2F5Q3_9PROT</name>
<gene>
    <name evidence="1" type="ORF">SAMN05660686_04817</name>
</gene>
<evidence type="ECO:0000313" key="1">
    <source>
        <dbReference type="EMBL" id="SDG55340.1"/>
    </source>
</evidence>